<evidence type="ECO:0000313" key="1">
    <source>
        <dbReference type="EMBL" id="KAL2856769.1"/>
    </source>
</evidence>
<evidence type="ECO:0000313" key="2">
    <source>
        <dbReference type="Proteomes" id="UP001610444"/>
    </source>
</evidence>
<protein>
    <submittedName>
        <fullName evidence="1">Uncharacterized protein</fullName>
    </submittedName>
</protein>
<organism evidence="1 2">
    <name type="scientific">Aspergillus pseudodeflectus</name>
    <dbReference type="NCBI Taxonomy" id="176178"/>
    <lineage>
        <taxon>Eukaryota</taxon>
        <taxon>Fungi</taxon>
        <taxon>Dikarya</taxon>
        <taxon>Ascomycota</taxon>
        <taxon>Pezizomycotina</taxon>
        <taxon>Eurotiomycetes</taxon>
        <taxon>Eurotiomycetidae</taxon>
        <taxon>Eurotiales</taxon>
        <taxon>Aspergillaceae</taxon>
        <taxon>Aspergillus</taxon>
        <taxon>Aspergillus subgen. Nidulantes</taxon>
    </lineage>
</organism>
<reference evidence="1 2" key="1">
    <citation type="submission" date="2024-07" db="EMBL/GenBank/DDBJ databases">
        <title>Section-level genome sequencing and comparative genomics of Aspergillus sections Usti and Cavernicolus.</title>
        <authorList>
            <consortium name="Lawrence Berkeley National Laboratory"/>
            <person name="Nybo J.L."/>
            <person name="Vesth T.C."/>
            <person name="Theobald S."/>
            <person name="Frisvad J.C."/>
            <person name="Larsen T.O."/>
            <person name="Kjaerboelling I."/>
            <person name="Rothschild-Mancinelli K."/>
            <person name="Lyhne E.K."/>
            <person name="Kogle M.E."/>
            <person name="Barry K."/>
            <person name="Clum A."/>
            <person name="Na H."/>
            <person name="Ledsgaard L."/>
            <person name="Lin J."/>
            <person name="Lipzen A."/>
            <person name="Kuo A."/>
            <person name="Riley R."/>
            <person name="Mondo S."/>
            <person name="LaButti K."/>
            <person name="Haridas S."/>
            <person name="Pangalinan J."/>
            <person name="Salamov A.A."/>
            <person name="Simmons B.A."/>
            <person name="Magnuson J.K."/>
            <person name="Chen J."/>
            <person name="Drula E."/>
            <person name="Henrissat B."/>
            <person name="Wiebenga A."/>
            <person name="Lubbers R.J."/>
            <person name="Gomes A.C."/>
            <person name="Macurrencykelacurrency M.R."/>
            <person name="Stajich J."/>
            <person name="Grigoriev I.V."/>
            <person name="Mortensen U.H."/>
            <person name="De vries R.P."/>
            <person name="Baker S.E."/>
            <person name="Andersen M.R."/>
        </authorList>
    </citation>
    <scope>NUCLEOTIDE SEQUENCE [LARGE SCALE GENOMIC DNA]</scope>
    <source>
        <strain evidence="1 2">CBS 756.74</strain>
    </source>
</reference>
<sequence length="206" mass="23610">MDISESQATTLLKAIDLATEERVRDVLRLLCKVSPDAQRIAAEELLVDASKKREAGDTNLEDNSEAETDSLIVDLRVRRTRRLSTWGVPLRRERKPPQEAQVELYRLFLSHHGQRDSFRDTHSARTVRRSSTSRRINVTPARTILSTASRRATTCGWTMSSASRIHPTCEDDTRTATNSNAAERYWRITRRAARRDGMRKAHMSHR</sequence>
<dbReference type="EMBL" id="JBFXLR010000007">
    <property type="protein sequence ID" value="KAL2856769.1"/>
    <property type="molecule type" value="Genomic_DNA"/>
</dbReference>
<dbReference type="RefSeq" id="XP_070902633.1">
    <property type="nucleotide sequence ID" value="XM_071037393.1"/>
</dbReference>
<proteinExistence type="predicted"/>
<keyword evidence="2" id="KW-1185">Reference proteome</keyword>
<name>A0ABR4KYA2_9EURO</name>
<dbReference type="Proteomes" id="UP001610444">
    <property type="component" value="Unassembled WGS sequence"/>
</dbReference>
<accession>A0ABR4KYA2</accession>
<gene>
    <name evidence="1" type="ORF">BJX68DRAFT_191502</name>
</gene>
<dbReference type="GeneID" id="98152557"/>
<comment type="caution">
    <text evidence="1">The sequence shown here is derived from an EMBL/GenBank/DDBJ whole genome shotgun (WGS) entry which is preliminary data.</text>
</comment>